<protein>
    <submittedName>
        <fullName evidence="4">Uncharacterized protein LOC118431000 isoform X1</fullName>
    </submittedName>
</protein>
<dbReference type="InterPro" id="IPR036514">
    <property type="entry name" value="SGNH_hydro_sf"/>
</dbReference>
<keyword evidence="3" id="KW-1185">Reference proteome</keyword>
<evidence type="ECO:0000256" key="2">
    <source>
        <dbReference type="SAM" id="MobiDB-lite"/>
    </source>
</evidence>
<gene>
    <name evidence="4" type="primary">LOC118431000</name>
</gene>
<feature type="compositionally biased region" description="Basic and acidic residues" evidence="2">
    <location>
        <begin position="1643"/>
        <end position="1654"/>
    </location>
</feature>
<dbReference type="GO" id="GO:0003847">
    <property type="term" value="F:1-alkyl-2-acetylglycerophosphocholine esterase activity"/>
    <property type="evidence" value="ECO:0007669"/>
    <property type="project" value="UniProtKB-EC"/>
</dbReference>
<dbReference type="GeneID" id="118431000"/>
<feature type="compositionally biased region" description="Polar residues" evidence="2">
    <location>
        <begin position="579"/>
        <end position="594"/>
    </location>
</feature>
<feature type="compositionally biased region" description="Basic and acidic residues" evidence="2">
    <location>
        <begin position="356"/>
        <end position="379"/>
    </location>
</feature>
<feature type="region of interest" description="Disordered" evidence="2">
    <location>
        <begin position="325"/>
        <end position="612"/>
    </location>
</feature>
<dbReference type="Proteomes" id="UP000001554">
    <property type="component" value="Chromosome 14"/>
</dbReference>
<keyword evidence="1" id="KW-0175">Coiled coil</keyword>
<feature type="region of interest" description="Disordered" evidence="2">
    <location>
        <begin position="1634"/>
        <end position="1660"/>
    </location>
</feature>
<dbReference type="SUPFAM" id="SSF52266">
    <property type="entry name" value="SGNH hydrolase"/>
    <property type="match status" value="1"/>
</dbReference>
<feature type="compositionally biased region" description="Basic residues" evidence="2">
    <location>
        <begin position="337"/>
        <end position="352"/>
    </location>
</feature>
<proteinExistence type="predicted"/>
<evidence type="ECO:0000313" key="3">
    <source>
        <dbReference type="Proteomes" id="UP000001554"/>
    </source>
</evidence>
<dbReference type="Gene3D" id="3.40.50.1110">
    <property type="entry name" value="SGNH hydrolase"/>
    <property type="match status" value="1"/>
</dbReference>
<accession>A0A9J7NBV6</accession>
<evidence type="ECO:0000256" key="1">
    <source>
        <dbReference type="SAM" id="Coils"/>
    </source>
</evidence>
<feature type="coiled-coil region" evidence="1">
    <location>
        <begin position="1524"/>
        <end position="1604"/>
    </location>
</feature>
<feature type="coiled-coil region" evidence="1">
    <location>
        <begin position="1115"/>
        <end position="1163"/>
    </location>
</feature>
<name>A0A9J7NBV6_BRAFL</name>
<evidence type="ECO:0000313" key="4">
    <source>
        <dbReference type="RefSeq" id="XP_035697939.1"/>
    </source>
</evidence>
<reference evidence="3" key="1">
    <citation type="journal article" date="2020" name="Nat. Ecol. Evol.">
        <title>Deeply conserved synteny resolves early events in vertebrate evolution.</title>
        <authorList>
            <person name="Simakov O."/>
            <person name="Marletaz F."/>
            <person name="Yue J.X."/>
            <person name="O'Connell B."/>
            <person name="Jenkins J."/>
            <person name="Brandt A."/>
            <person name="Calef R."/>
            <person name="Tung C.H."/>
            <person name="Huang T.K."/>
            <person name="Schmutz J."/>
            <person name="Satoh N."/>
            <person name="Yu J.K."/>
            <person name="Putnam N.H."/>
            <person name="Green R.E."/>
            <person name="Rokhsar D.S."/>
        </authorList>
    </citation>
    <scope>NUCLEOTIDE SEQUENCE [LARGE SCALE GENOMIC DNA]</scope>
    <source>
        <strain evidence="3">S238N-H82</strain>
    </source>
</reference>
<dbReference type="KEGG" id="bfo:118431000"/>
<feature type="region of interest" description="Disordered" evidence="2">
    <location>
        <begin position="1787"/>
        <end position="1807"/>
    </location>
</feature>
<feature type="region of interest" description="Disordered" evidence="2">
    <location>
        <begin position="41"/>
        <end position="62"/>
    </location>
</feature>
<feature type="region of interest" description="Disordered" evidence="2">
    <location>
        <begin position="252"/>
        <end position="272"/>
    </location>
</feature>
<reference evidence="4" key="2">
    <citation type="submission" date="2025-08" db="UniProtKB">
        <authorList>
            <consortium name="RefSeq"/>
        </authorList>
    </citation>
    <scope>IDENTIFICATION</scope>
    <source>
        <strain evidence="4">S238N-H82</strain>
        <tissue evidence="4">Testes</tissue>
    </source>
</reference>
<organism evidence="3 4">
    <name type="scientific">Branchiostoma floridae</name>
    <name type="common">Florida lancelet</name>
    <name type="synonym">Amphioxus</name>
    <dbReference type="NCBI Taxonomy" id="7739"/>
    <lineage>
        <taxon>Eukaryota</taxon>
        <taxon>Metazoa</taxon>
        <taxon>Chordata</taxon>
        <taxon>Cephalochordata</taxon>
        <taxon>Leptocardii</taxon>
        <taxon>Amphioxiformes</taxon>
        <taxon>Branchiostomatidae</taxon>
        <taxon>Branchiostoma</taxon>
    </lineage>
</organism>
<dbReference type="RefSeq" id="XP_035697939.1">
    <property type="nucleotide sequence ID" value="XM_035842046.1"/>
</dbReference>
<sequence length="2095" mass="233886">MRTTDVDTMRPLIDGTWRYLNKLPTWICAPYDEDEELAAEAATGTGRRSRARSWSRGVSGKQNKSKWPRFCSNTSMPFIAVYGDSQLRPLVEGCVAPKGRFLFGFNSTPGGTLRHVRLEMQDNHPPREPAMVVLVAGTNNLHGPTTTEVDMEEFVHLVRSTKAQFPTSKIAVVGVLPRLDRDTSVYNNLFKDACDREEVSFLDYTEKFPTRQRRLWSRHDSLHLSEDAGLPRLMQLMERSCANLLGEGTGMSYATPSSRKSTADRWNTQQPGQPAELTRAELTRAELTRAGLTRAELTRDGHAYVPHARHAGLYKAQLWTKKGGSAKPASCSSCMQHQRRHKAKKSKPKRKFYQPAKDHFREWTTDGEKAATTEEHSTNSDDTPGSAEGTPGSAEGTPGSAEGTPGSAEGTPGSAEGTPGSAEGTPGSAEGTPGSAEGTPGSADETPGSAEGTPGSAEGTPGSAEGTPGSAEGTPGSADETPGSADETPGSADETPGSAEGTPGSAEGTPDSAEGTPGSAEGTPSSADETPGSAEGTPGSAEGTPGSAEGTPGSAEGTPGSAEDGSAGRRRDVRVLQSADGNKSSVSKENSLPIMQSCPPGHNLHGTDGKSVKESNPTYLFLKMNKLYCIPFGPNTTCLQLYREVEKRAVGIFLGNPDMIIMYCSKVLERNSVHPLSTYGIVPGCTVTVFLPLKGGARVPPPRYINTIRHSIDHSCPVDSFLDLTHFGIFSNINLDESKLCPLNKLLLKSYQERHSSDWVKAQNSRNEPWDYICQNLRLFLPKGTSSAYLGDIWSHICKTPYESDIFKCRMRVKVEKCERCLATSDSAQVMELTTSVPLLLLHSNIRSGRESLEHRIEDEIIHMPLRKHCPTCCDSTHRTLHTYSIVQDSQHMPEFLLVNHCGFKDQAIMVQEKITLLGTEYTLVGAVRSTGGVHTPGHFAAKVKFDGMFYDYNDLNESTIKARTLSGLLTGRERDSFVTRPEEDSINMYAFLKSSEVNGSHFVMRRTPSNRDMIQIDIDVYQPEDTCKMYTVPGVSVEKESMLSELRHVLEKNSNFLGNRFTFAYLMEGTLFPVMKSMEDSRNIEFIMKHDISGCNRLPLQLTKRTNQSPCDDEKEHKKACKDIEAQIKNSKRTNQSPCDDKKEHKKACKDIEAQIKNTATNMNVTIEDECSDEWIDIDIDVYRDSCKLHTLSGVSVKKQSMISELRPVIEKMSNFSETSFKFASKMCEELFPMTPHQESICKLQDMIQHTDRCEVPILLTKTTTGSVCHDEKEGRTGHDQIAWETKTTSKKNSTTLDKTVPFNLRDRQTQIKGKSMNKDIVITVLVTDLELKFPVTVQEESTLRDVRKLIMGIPYTGNFWSEYETQIPLAQELIMPALKSCYVLKHDNGLGIEFSGCKDKHTFSERLTIPMWSQELIEAERNILLKRKMKLWNQQVDIVTGSGPSLVTEKFVATHLAGVVQLRVSLIFTRVITVAVKLLELYRAGYRYEHCKVKSKDKELEECRKHCRLVAEATRQVSLDNMKLNNIKMEENEDEISKIEERVTSAFKYLAKKQQAAIEKIGPHLANIRREERTEREELKSLNEYETEKRILDDIVNRVRERFPTCEEDRNVALLSIGGSEEDFEQVVCRDDDMGVGNSHSDSDSEASAHESDTDEEYDVHAELTSIVPFPNMGRGWYFDIGRSALSNRSRTKQKLETQVQEYEFKDTVTNMANPVEVKVSKIVSGSLEGNVKELEEKLTQHFTNSKARTEIEIAIEVGKYLLKECPLLSSEKCRAIYAKKDSRSVEEDHVDSESHSDSEDAVADKRKKKTAELYKALSKRLNLMLIYFRGKGCFVENDRYDVDEIIRMWNSYEPDVKMTVNNFIANRLNETMPSALKSMSSKHDRDIAKGMMCVATSKNFVGKMLLGLQNTKGLRTAEAKYHMVTSGYRALEQSCLRVRDDMTNIQQYQLFLREREKKNDEIFIKTTIKKGRGAPLKIDSFPELPQVIETFFELYTETGTGGGGLEAHPRLSNEILYKSRDSALDMIQCREALLCSPIRPPDFTISRSSCYNYTQNYRVNSRSAKDHHHGRGINARVSLHAPPRVGIPQFGC</sequence>
<dbReference type="OrthoDB" id="8952497at2759"/>
<dbReference type="CDD" id="cd17039">
    <property type="entry name" value="Ubl_ubiquitin_like"/>
    <property type="match status" value="1"/>
</dbReference>